<reference evidence="2" key="1">
    <citation type="submission" date="2013-07" db="EMBL/GenBank/DDBJ databases">
        <authorList>
            <person name="Geib S."/>
        </authorList>
    </citation>
    <scope>NUCLEOTIDE SEQUENCE</scope>
</reference>
<proteinExistence type="evidence at transcript level"/>
<dbReference type="AlphaFoldDB" id="W8BHR1"/>
<feature type="region of interest" description="Disordered" evidence="1">
    <location>
        <begin position="167"/>
        <end position="224"/>
    </location>
</feature>
<name>W8BHR1_CERCA</name>
<accession>W8BHR1</accession>
<dbReference type="EMBL" id="GAMC01008273">
    <property type="protein sequence ID" value="JAB98282.1"/>
    <property type="molecule type" value="mRNA"/>
</dbReference>
<evidence type="ECO:0000256" key="1">
    <source>
        <dbReference type="SAM" id="MobiDB-lite"/>
    </source>
</evidence>
<dbReference type="OrthoDB" id="6288751at2759"/>
<organism evidence="2">
    <name type="scientific">Ceratitis capitata</name>
    <name type="common">Mediterranean fruit fly</name>
    <name type="synonym">Tephritis capitata</name>
    <dbReference type="NCBI Taxonomy" id="7213"/>
    <lineage>
        <taxon>Eukaryota</taxon>
        <taxon>Metazoa</taxon>
        <taxon>Ecdysozoa</taxon>
        <taxon>Arthropoda</taxon>
        <taxon>Hexapoda</taxon>
        <taxon>Insecta</taxon>
        <taxon>Pterygota</taxon>
        <taxon>Neoptera</taxon>
        <taxon>Endopterygota</taxon>
        <taxon>Diptera</taxon>
        <taxon>Brachycera</taxon>
        <taxon>Muscomorpha</taxon>
        <taxon>Tephritoidea</taxon>
        <taxon>Tephritidae</taxon>
        <taxon>Ceratitis</taxon>
        <taxon>Ceratitis</taxon>
    </lineage>
</organism>
<reference evidence="2" key="2">
    <citation type="journal article" date="2014" name="BMC Genomics">
        <title>A genomic perspective to assessing quality of mass-reared SIT flies used in Mediterranean fruit fly (Ceratitis capitata) eradication in California.</title>
        <authorList>
            <person name="Calla B."/>
            <person name="Hall B."/>
            <person name="Hou S."/>
            <person name="Geib S.M."/>
        </authorList>
    </citation>
    <scope>NUCLEOTIDE SEQUENCE</scope>
</reference>
<sequence>MVSSKSAGSNGRSTTLPKILRAKKLQDVNAGSNCNSNNTLKSFHGTASSGMTTSIANASTSVSQCKMPAYPQQYNSHHGKTTTTTANATTQFNSNISGSSSLSAAKHLPVCTTSKNCHNPKEHFLPNDTSLDDDYLSECENCKIAQSAKYYLNAEEVEATPQETMTLQRKSMEDNKDEQEQAYYRISHTLPTNPKKNAPIKNNNREPWFSTIPASSSSEEDVNE</sequence>
<evidence type="ECO:0000313" key="2">
    <source>
        <dbReference type="EMBL" id="JAB98282.1"/>
    </source>
</evidence>
<feature type="compositionally biased region" description="Low complexity" evidence="1">
    <location>
        <begin position="191"/>
        <end position="202"/>
    </location>
</feature>
<protein>
    <submittedName>
        <fullName evidence="2">Uncharacterized protein</fullName>
    </submittedName>
</protein>